<dbReference type="Gene3D" id="2.60.40.4070">
    <property type="match status" value="1"/>
</dbReference>
<comment type="caution">
    <text evidence="2">The sequence shown here is derived from an EMBL/GenBank/DDBJ whole genome shotgun (WGS) entry which is preliminary data.</text>
</comment>
<organism evidence="2 3">
    <name type="scientific">candidate division WOR-3 bacterium JGI_Cruoil_03_44_89</name>
    <dbReference type="NCBI Taxonomy" id="1973748"/>
    <lineage>
        <taxon>Bacteria</taxon>
        <taxon>Bacteria division WOR-3</taxon>
    </lineage>
</organism>
<feature type="compositionally biased region" description="Polar residues" evidence="1">
    <location>
        <begin position="503"/>
        <end position="512"/>
    </location>
</feature>
<dbReference type="Gene3D" id="2.60.40.10">
    <property type="entry name" value="Immunoglobulins"/>
    <property type="match status" value="1"/>
</dbReference>
<dbReference type="EMBL" id="NOZQ01000037">
    <property type="protein sequence ID" value="OYD17044.1"/>
    <property type="molecule type" value="Genomic_DNA"/>
</dbReference>
<feature type="region of interest" description="Disordered" evidence="1">
    <location>
        <begin position="503"/>
        <end position="528"/>
    </location>
</feature>
<gene>
    <name evidence="2" type="ORF">CH333_02090</name>
</gene>
<dbReference type="InterPro" id="IPR036116">
    <property type="entry name" value="FN3_sf"/>
</dbReference>
<name>A0A235BXV0_UNCW3</name>
<dbReference type="InterPro" id="IPR013783">
    <property type="entry name" value="Ig-like_fold"/>
</dbReference>
<dbReference type="Proteomes" id="UP000215215">
    <property type="component" value="Unassembled WGS sequence"/>
</dbReference>
<reference evidence="2 3" key="1">
    <citation type="submission" date="2017-07" db="EMBL/GenBank/DDBJ databases">
        <title>Recovery of genomes from metagenomes via a dereplication, aggregation, and scoring strategy.</title>
        <authorList>
            <person name="Sieber C.M."/>
            <person name="Probst A.J."/>
            <person name="Sharrar A."/>
            <person name="Thomas B.C."/>
            <person name="Hess M."/>
            <person name="Tringe S.G."/>
            <person name="Banfield J.F."/>
        </authorList>
    </citation>
    <scope>NUCLEOTIDE SEQUENCE [LARGE SCALE GENOMIC DNA]</scope>
    <source>
        <strain evidence="2">JGI_Cruoil_03_44_89</strain>
    </source>
</reference>
<dbReference type="SUPFAM" id="SSF49265">
    <property type="entry name" value="Fibronectin type III"/>
    <property type="match status" value="1"/>
</dbReference>
<evidence type="ECO:0000313" key="3">
    <source>
        <dbReference type="Proteomes" id="UP000215215"/>
    </source>
</evidence>
<protein>
    <submittedName>
        <fullName evidence="2">Uncharacterized protein</fullName>
    </submittedName>
</protein>
<evidence type="ECO:0000313" key="2">
    <source>
        <dbReference type="EMBL" id="OYD17044.1"/>
    </source>
</evidence>
<sequence>MKRISCFILILVAISSYGGKGDRAIAILDMGELSTTTSNFGLFSEFHFYAPSMHWPSWAVFEQQYCFGLGPFAAVKDNVIESFLSRTYFDWEALDGSLGDLYSGDLETPDGMPIMAISDADTTWPKDASGDRFWPGRYRRDPDTGEEIPGEFVSERDAFCIFNDMYNPEGPPGIEVRQTTYSYGRAYAEDFIFFDLEMINTSDSTIRDIYWGYYGAFRPDYDFQDYLYFCEGDFVYYEDGNGVPKEPWETLGMIGVCVLKTPYDMGITDFHYFDRTYKPFTDEQMWPVVSSDTSSPYIQPSYYFHGDNVRIDNTGLIRELPYDSLRAWNFIVSTGPFDFPPGDTIHSAIAVVAGFDSSDLFSNLSMARLMAERNYLGSGPPASPIISSVAGDRRVTLYWDAEPSESSVDPLTGESDFEGYKVYRSTDGGMTWGETITDEYGRTVGFVPLAIFDLKDGIMGRDPAFPQSLGEDTGLRHTFTDTDVINGVEYWYCVTAYDRGNQNPDSLEQSYKSPRGRPGAPNVVSVTPGVPPRGFSPGIVVEGNTLHPVSGLCEGLALVSVVDPMAITGHTYEITFNDSVPYDTTYITTFNLVDVSATPPCTLYYNYHLSDSSLDNIPVVNGFRLTLMDVGAGFKSIGWTEVFGDTCTFDWFIEDRETGPRVDPCYVHGTGDFRITIDMDGPGTWADIYSMFGYYGDSLLLPIHVDVVTDTLNPLPVSEVDLIDYRYENPFPDDSLYFGPAGWDLVPGGAGWNPNVPEGDYFPDELGLYYYYIEGTDTLDFSAAHIRTQNGPEDAIPPSDGDEYTITTFKPFSSRIKYRFNTEKSEIEDTSLDGIKVVPNPYIVSAVWEKVWYEKKLQFTNLPEECNIQIYTVSGGLVATVRHKSDKAGYEFWDMRNESGVEVSYGLYVYVVETPKGKKHIGKFVVIK</sequence>
<accession>A0A235BXV0</accession>
<dbReference type="AlphaFoldDB" id="A0A235BXV0"/>
<evidence type="ECO:0000256" key="1">
    <source>
        <dbReference type="SAM" id="MobiDB-lite"/>
    </source>
</evidence>
<proteinExistence type="predicted"/>